<name>A0A3T0D7Y3_9FIRM</name>
<protein>
    <recommendedName>
        <fullName evidence="2">Aerotolerance regulator N-terminal domain-containing protein</fullName>
    </recommendedName>
</protein>
<dbReference type="Proteomes" id="UP000282930">
    <property type="component" value="Chromosome"/>
</dbReference>
<dbReference type="PANTHER" id="PTHR37464:SF1">
    <property type="entry name" value="BLL2463 PROTEIN"/>
    <property type="match status" value="1"/>
</dbReference>
<dbReference type="InterPro" id="IPR024163">
    <property type="entry name" value="Aerotolerance_reg_N"/>
</dbReference>
<evidence type="ECO:0000259" key="2">
    <source>
        <dbReference type="Pfam" id="PF07584"/>
    </source>
</evidence>
<feature type="domain" description="Aerotolerance regulator N-terminal" evidence="2">
    <location>
        <begin position="1"/>
        <end position="78"/>
    </location>
</feature>
<proteinExistence type="predicted"/>
<feature type="transmembrane region" description="Helical" evidence="1">
    <location>
        <begin position="6"/>
        <end position="24"/>
    </location>
</feature>
<keyword evidence="1" id="KW-0812">Transmembrane</keyword>
<dbReference type="KEGG" id="ccha:ELD05_11390"/>
<evidence type="ECO:0000313" key="4">
    <source>
        <dbReference type="Proteomes" id="UP000282930"/>
    </source>
</evidence>
<evidence type="ECO:0000313" key="3">
    <source>
        <dbReference type="EMBL" id="AZT91183.1"/>
    </source>
</evidence>
<reference evidence="3 4" key="1">
    <citation type="submission" date="2018-12" db="EMBL/GenBank/DDBJ databases">
        <title>Genome sequence from the cellulolytic species, Caldicellulosiruptor changbaiensis.</title>
        <authorList>
            <person name="Blumer-Schuette S.E."/>
            <person name="Mendoza C."/>
        </authorList>
    </citation>
    <scope>NUCLEOTIDE SEQUENCE [LARGE SCALE GENOMIC DNA]</scope>
    <source>
        <strain evidence="3 4">CBS-Z</strain>
    </source>
</reference>
<keyword evidence="4" id="KW-1185">Reference proteome</keyword>
<dbReference type="InterPro" id="IPR036465">
    <property type="entry name" value="vWFA_dom_sf"/>
</dbReference>
<organism evidence="3 4">
    <name type="scientific">Caldicellulosiruptor changbaiensis</name>
    <dbReference type="NCBI Taxonomy" id="1222016"/>
    <lineage>
        <taxon>Bacteria</taxon>
        <taxon>Bacillati</taxon>
        <taxon>Bacillota</taxon>
        <taxon>Bacillota incertae sedis</taxon>
        <taxon>Caldicellulosiruptorales</taxon>
        <taxon>Caldicellulosiruptoraceae</taxon>
        <taxon>Caldicellulosiruptor</taxon>
    </lineage>
</organism>
<dbReference type="EMBL" id="CP034791">
    <property type="protein sequence ID" value="AZT91183.1"/>
    <property type="molecule type" value="Genomic_DNA"/>
</dbReference>
<gene>
    <name evidence="3" type="ORF">ELD05_11390</name>
</gene>
<feature type="transmembrane region" description="Helical" evidence="1">
    <location>
        <begin position="57"/>
        <end position="80"/>
    </location>
</feature>
<evidence type="ECO:0000256" key="1">
    <source>
        <dbReference type="SAM" id="Phobius"/>
    </source>
</evidence>
<accession>A0A3T0D7Y3</accession>
<sequence length="603" mass="68232">MRFTQPLYLLFLLSIPVLVVLYMIRPKYKKVVISSTYLWERLKKQKRVSKPAQKLRLSLLLILGILTLAAFSLNLAGPYISITDTKKKVIFAFDVGSTMNCLTHDNKTYLEKSKEIARSILDTLFKDSKVSIVTFSDSIEVLAKDVSPSFAKISIGKVLPTYYVTNLKESINVISKLFDTSSYTFFLFTDKKVKVQDNLHVFEFPKPDDNVSIDNVSLSAFKDGFDAAVVVTNRGLKRASFEIELFADQKLVGVKSVMLLPKQSESVIFEKIKGNYKVVWARINYPDRLREDNIFWTILAPPPTKKKVLYVGKGNFFLEKAFSAFDDVELYKLQDVKNIADGFDIYVFDGIVPQKFPKKGACIFILSKDKDVSKLLGVSIGNKTDIEGYARFVKSSISRNIDGMEFAVQKAISIDDKRLEPVAKLFGKPVISFGIVKNLPTVLIGFAIDDSDLPLKVSFPILITNIKNNFVRGNQPFEKMTFYPGEEIKVFSYTDGKAEIILPSNKREVVNFASYPLILPKNDRLGVYTLNLSNNTSYKFAVNYPTYALDESEEKKTDATLAFSETGAKTNAKVPYLLKDILLILSLIFLTFEWMVFMNENKS</sequence>
<dbReference type="AlphaFoldDB" id="A0A3T0D7Y3"/>
<dbReference type="RefSeq" id="WP_127352519.1">
    <property type="nucleotide sequence ID" value="NZ_CP034791.1"/>
</dbReference>
<dbReference type="PANTHER" id="PTHR37464">
    <property type="entry name" value="BLL2463 PROTEIN"/>
    <property type="match status" value="1"/>
</dbReference>
<keyword evidence="1" id="KW-1133">Transmembrane helix</keyword>
<dbReference type="Gene3D" id="3.40.50.410">
    <property type="entry name" value="von Willebrand factor, type A domain"/>
    <property type="match status" value="1"/>
</dbReference>
<dbReference type="SUPFAM" id="SSF53300">
    <property type="entry name" value="vWA-like"/>
    <property type="match status" value="1"/>
</dbReference>
<keyword evidence="1" id="KW-0472">Membrane</keyword>
<feature type="transmembrane region" description="Helical" evidence="1">
    <location>
        <begin position="576"/>
        <end position="597"/>
    </location>
</feature>
<dbReference type="Pfam" id="PF07584">
    <property type="entry name" value="BatA"/>
    <property type="match status" value="1"/>
</dbReference>